<proteinExistence type="predicted"/>
<keyword evidence="2" id="KW-0732">Signal</keyword>
<feature type="transmembrane region" description="Helical" evidence="1">
    <location>
        <begin position="305"/>
        <end position="331"/>
    </location>
</feature>
<feature type="transmembrane region" description="Helical" evidence="1">
    <location>
        <begin position="165"/>
        <end position="187"/>
    </location>
</feature>
<dbReference type="STRING" id="3871.A0A4P1RU76"/>
<dbReference type="Proteomes" id="UP000188354">
    <property type="component" value="Chromosome LG01"/>
</dbReference>
<dbReference type="AlphaFoldDB" id="A0A4P1RU76"/>
<dbReference type="EMBL" id="CM007361">
    <property type="protein sequence ID" value="OIW18610.1"/>
    <property type="molecule type" value="Genomic_DNA"/>
</dbReference>
<gene>
    <name evidence="3" type="ORF">TanjilG_13362</name>
</gene>
<dbReference type="GO" id="GO:0009506">
    <property type="term" value="C:plasmodesma"/>
    <property type="evidence" value="ECO:0007669"/>
    <property type="project" value="TreeGrafter"/>
</dbReference>
<sequence>MLRFTLNSNPYFILIFFSLFLFSALSSPPLPIPGNSLYQLFIQSSNFHFLTMQFELHVLEIGDGMNPWKDWTTGGKVGNDNNGKTIVVLAKERTCRKDIFNHFQRYTGGWNISNTLYVTSVISTAVPFFGAAVVWFVIFVLFLTIICLCYCCCPGTSCGYSKSAYALSLIFLIIFTLAAIVGCVILYTGQGKLHGSTTNTVDFVVSQAQFTTESLKNVSGFFDSSEQIELGAAAALLPSDIQEGIEHVKAKIKTAITTLSKQTGENSKKIHQGIDGMGFALMIVAAAMLCLTFLGFFFSILGLRFFVYFLVVVGGILVAATFILCGAFLFLHNVIGDTCVAMDDWVLNPTAHTALDEILPCVDNATAQESLIKSKNVTYSLVQLVHLFIADVANGNTSLFVYNQSGPLMPLLCNPFTSDLKVHNCAAGEVTLENAINVWKNYTCKVSSSGSCITPGRMTPTLYDQMSAAVNVTYGLYHYGPFLEELVDCTFVRHTFTNISKNHCPGLRRFTQWIYIGLVVVSVAVMLSLIFWIIFEREKRLRRRTKKYSSVIIKNSYKHGI</sequence>
<evidence type="ECO:0000313" key="3">
    <source>
        <dbReference type="EMBL" id="OIW18610.1"/>
    </source>
</evidence>
<feature type="chain" id="PRO_5020031947" description="Transmembrane protein" evidence="2">
    <location>
        <begin position="27"/>
        <end position="561"/>
    </location>
</feature>
<keyword evidence="1" id="KW-0812">Transmembrane</keyword>
<organism evidence="3 4">
    <name type="scientific">Lupinus angustifolius</name>
    <name type="common">Narrow-leaved blue lupine</name>
    <dbReference type="NCBI Taxonomy" id="3871"/>
    <lineage>
        <taxon>Eukaryota</taxon>
        <taxon>Viridiplantae</taxon>
        <taxon>Streptophyta</taxon>
        <taxon>Embryophyta</taxon>
        <taxon>Tracheophyta</taxon>
        <taxon>Spermatophyta</taxon>
        <taxon>Magnoliopsida</taxon>
        <taxon>eudicotyledons</taxon>
        <taxon>Gunneridae</taxon>
        <taxon>Pentapetalae</taxon>
        <taxon>rosids</taxon>
        <taxon>fabids</taxon>
        <taxon>Fabales</taxon>
        <taxon>Fabaceae</taxon>
        <taxon>Papilionoideae</taxon>
        <taxon>50 kb inversion clade</taxon>
        <taxon>genistoids sensu lato</taxon>
        <taxon>core genistoids</taxon>
        <taxon>Genisteae</taxon>
        <taxon>Lupinus</taxon>
    </lineage>
</organism>
<evidence type="ECO:0000313" key="4">
    <source>
        <dbReference type="Proteomes" id="UP000188354"/>
    </source>
</evidence>
<dbReference type="InterPro" id="IPR040283">
    <property type="entry name" value="DDB_G0292058-like"/>
</dbReference>
<accession>A0A4P1RU76</accession>
<feature type="transmembrane region" description="Helical" evidence="1">
    <location>
        <begin position="277"/>
        <end position="298"/>
    </location>
</feature>
<dbReference type="PANTHER" id="PTHR31414:SF15">
    <property type="entry name" value="PLASMA MEMBRANE FUSION PROTEIN"/>
    <property type="match status" value="1"/>
</dbReference>
<dbReference type="PANTHER" id="PTHR31414">
    <property type="entry name" value="TRANSMEMBRANE PROTEIN DDB_G0292058"/>
    <property type="match status" value="1"/>
</dbReference>
<dbReference type="Gramene" id="OIW18610">
    <property type="protein sequence ID" value="OIW18610"/>
    <property type="gene ID" value="TanjilG_13362"/>
</dbReference>
<keyword evidence="1" id="KW-0472">Membrane</keyword>
<protein>
    <recommendedName>
        <fullName evidence="5">Transmembrane protein</fullName>
    </recommendedName>
</protein>
<feature type="signal peptide" evidence="2">
    <location>
        <begin position="1"/>
        <end position="26"/>
    </location>
</feature>
<keyword evidence="4" id="KW-1185">Reference proteome</keyword>
<name>A0A4P1RU76_LUPAN</name>
<reference evidence="3 4" key="1">
    <citation type="journal article" date="2017" name="Plant Biotechnol. J.">
        <title>A comprehensive draft genome sequence for lupin (Lupinus angustifolius), an emerging health food: insights into plant-microbe interactions and legume evolution.</title>
        <authorList>
            <person name="Hane J.K."/>
            <person name="Ming Y."/>
            <person name="Kamphuis L.G."/>
            <person name="Nelson M.N."/>
            <person name="Garg G."/>
            <person name="Atkins C.A."/>
            <person name="Bayer P.E."/>
            <person name="Bravo A."/>
            <person name="Bringans S."/>
            <person name="Cannon S."/>
            <person name="Edwards D."/>
            <person name="Foley R."/>
            <person name="Gao L.L."/>
            <person name="Harrison M.J."/>
            <person name="Huang W."/>
            <person name="Hurgobin B."/>
            <person name="Li S."/>
            <person name="Liu C.W."/>
            <person name="McGrath A."/>
            <person name="Morahan G."/>
            <person name="Murray J."/>
            <person name="Weller J."/>
            <person name="Jian J."/>
            <person name="Singh K.B."/>
        </authorList>
    </citation>
    <scope>NUCLEOTIDE SEQUENCE [LARGE SCALE GENOMIC DNA]</scope>
    <source>
        <strain evidence="4">cv. Tanjil</strain>
        <tissue evidence="3">Whole plant</tissue>
    </source>
</reference>
<dbReference type="GO" id="GO:0005886">
    <property type="term" value="C:plasma membrane"/>
    <property type="evidence" value="ECO:0007669"/>
    <property type="project" value="TreeGrafter"/>
</dbReference>
<keyword evidence="1" id="KW-1133">Transmembrane helix</keyword>
<feature type="transmembrane region" description="Helical" evidence="1">
    <location>
        <begin position="513"/>
        <end position="535"/>
    </location>
</feature>
<evidence type="ECO:0008006" key="5">
    <source>
        <dbReference type="Google" id="ProtNLM"/>
    </source>
</evidence>
<evidence type="ECO:0000256" key="1">
    <source>
        <dbReference type="SAM" id="Phobius"/>
    </source>
</evidence>
<evidence type="ECO:0000256" key="2">
    <source>
        <dbReference type="SAM" id="SignalP"/>
    </source>
</evidence>
<feature type="transmembrane region" description="Helical" evidence="1">
    <location>
        <begin position="128"/>
        <end position="153"/>
    </location>
</feature>